<dbReference type="Proteomes" id="UP001213309">
    <property type="component" value="Unassembled WGS sequence"/>
</dbReference>
<keyword evidence="4" id="KW-0812">Transmembrane</keyword>
<evidence type="ECO:0000256" key="2">
    <source>
        <dbReference type="ARBA" id="ARBA00023125"/>
    </source>
</evidence>
<evidence type="ECO:0000313" key="14">
    <source>
        <dbReference type="EMBL" id="RHE58611.1"/>
    </source>
</evidence>
<evidence type="ECO:0000313" key="11">
    <source>
        <dbReference type="EMBL" id="RGS54047.1"/>
    </source>
</evidence>
<evidence type="ECO:0000313" key="12">
    <source>
        <dbReference type="EMBL" id="RGU40398.1"/>
    </source>
</evidence>
<dbReference type="Proteomes" id="UP000284022">
    <property type="component" value="Unassembled WGS sequence"/>
</dbReference>
<dbReference type="Proteomes" id="UP000285283">
    <property type="component" value="Unassembled WGS sequence"/>
</dbReference>
<dbReference type="AlphaFoldDB" id="A0A174EEI3"/>
<evidence type="ECO:0000313" key="10">
    <source>
        <dbReference type="EMBL" id="RGL13894.1"/>
    </source>
</evidence>
<dbReference type="GeneID" id="99750066"/>
<gene>
    <name evidence="15" type="ORF">DW216_12850</name>
    <name evidence="14" type="ORF">DW729_13905</name>
    <name evidence="13" type="ORF">DWW14_11515</name>
    <name evidence="12" type="ORF">DWW83_04915</name>
    <name evidence="11" type="ORF">DWX87_12745</name>
    <name evidence="10" type="ORF">DXC80_09420</name>
    <name evidence="9" type="ORF">DXD40_13980</name>
    <name evidence="8" type="ORF">DXD90_08785</name>
    <name evidence="6" type="ORF">GAQ59_12245</name>
    <name evidence="7" type="ORF">POZ24_06045</name>
</gene>
<keyword evidence="2" id="KW-0238">DNA-binding</keyword>
<comment type="caution">
    <text evidence="15">The sequence shown here is derived from an EMBL/GenBank/DDBJ whole genome shotgun (WGS) entry which is preliminary data.</text>
</comment>
<dbReference type="Proteomes" id="UP000260795">
    <property type="component" value="Unassembled WGS sequence"/>
</dbReference>
<dbReference type="EMBL" id="JAQNSG010000005">
    <property type="protein sequence ID" value="MDC1879587.1"/>
    <property type="molecule type" value="Genomic_DNA"/>
</dbReference>
<dbReference type="Proteomes" id="UP000283766">
    <property type="component" value="Unassembled WGS sequence"/>
</dbReference>
<evidence type="ECO:0000313" key="6">
    <source>
        <dbReference type="EMBL" id="KAB4169264.1"/>
    </source>
</evidence>
<dbReference type="EMBL" id="QRZC01000014">
    <property type="protein sequence ID" value="RGV41502.1"/>
    <property type="molecule type" value="Genomic_DNA"/>
</dbReference>
<dbReference type="EMBL" id="QRJL01000007">
    <property type="protein sequence ID" value="RHH30831.1"/>
    <property type="molecule type" value="Genomic_DNA"/>
</dbReference>
<dbReference type="GO" id="GO:0043565">
    <property type="term" value="F:sequence-specific DNA binding"/>
    <property type="evidence" value="ECO:0007669"/>
    <property type="project" value="InterPro"/>
</dbReference>
<keyword evidence="4" id="KW-0472">Membrane</keyword>
<evidence type="ECO:0000313" key="7">
    <source>
        <dbReference type="EMBL" id="MDC1879587.1"/>
    </source>
</evidence>
<proteinExistence type="predicted"/>
<evidence type="ECO:0000313" key="21">
    <source>
        <dbReference type="Proteomes" id="UP000284640"/>
    </source>
</evidence>
<dbReference type="EMBL" id="QSRK01000012">
    <property type="protein sequence ID" value="RGL13894.1"/>
    <property type="molecule type" value="Genomic_DNA"/>
</dbReference>
<keyword evidence="3" id="KW-0804">Transcription</keyword>
<evidence type="ECO:0000256" key="1">
    <source>
        <dbReference type="ARBA" id="ARBA00023015"/>
    </source>
</evidence>
<evidence type="ECO:0000313" key="23">
    <source>
        <dbReference type="Proteomes" id="UP000285343"/>
    </source>
</evidence>
<evidence type="ECO:0000256" key="3">
    <source>
        <dbReference type="ARBA" id="ARBA00023163"/>
    </source>
</evidence>
<dbReference type="PANTHER" id="PTHR43280">
    <property type="entry name" value="ARAC-FAMILY TRANSCRIPTIONAL REGULATOR"/>
    <property type="match status" value="1"/>
</dbReference>
<dbReference type="EMBL" id="WCUG01000009">
    <property type="protein sequence ID" value="KAB4169264.1"/>
    <property type="molecule type" value="Genomic_DNA"/>
</dbReference>
<dbReference type="EMBL" id="QRXV01000004">
    <property type="protein sequence ID" value="RGU40398.1"/>
    <property type="molecule type" value="Genomic_DNA"/>
</dbReference>
<sequence>MKDKAQNIGLRMVQEFASTEALSDKFLIFDNYTSPMEHLGTFAITGHPVKLDSLLIVICSEGYARLIVGFEEITVLENHFLIVMEGKPFEVLELSKNFKAELMCLKESLFELQGSHILRFLHLIRENPCQPVLASKKQEFEVLLKCLKQTMTDTGNIFRQQIIQYYLYILACNIFNLLLTNYAPAVLSRSESIFQEFIKNVEKYFRKERSVGFYADKLNLTPKYLSTVIQQQTGKHATDWIDKYTILEAKTLLKSSTLSIQQIAYDLNFSTQSHFGRYFRNHTGMSPKLYRNS</sequence>
<accession>A0A174EEI3</accession>
<dbReference type="Gene3D" id="1.10.10.60">
    <property type="entry name" value="Homeodomain-like"/>
    <property type="match status" value="1"/>
</dbReference>
<dbReference type="EMBL" id="QRVP01000011">
    <property type="protein sequence ID" value="RGS54047.1"/>
    <property type="molecule type" value="Genomic_DNA"/>
</dbReference>
<dbReference type="Proteomes" id="UP000285343">
    <property type="component" value="Unassembled WGS sequence"/>
</dbReference>
<dbReference type="Proteomes" id="UP000263754">
    <property type="component" value="Unassembled WGS sequence"/>
</dbReference>
<feature type="transmembrane region" description="Helical" evidence="4">
    <location>
        <begin position="165"/>
        <end position="183"/>
    </location>
</feature>
<dbReference type="EMBL" id="QSPV01000012">
    <property type="protein sequence ID" value="RGJ91701.1"/>
    <property type="molecule type" value="Genomic_DNA"/>
</dbReference>
<feature type="domain" description="HTH araC/xylS-type" evidence="5">
    <location>
        <begin position="195"/>
        <end position="293"/>
    </location>
</feature>
<dbReference type="Proteomes" id="UP000433928">
    <property type="component" value="Unassembled WGS sequence"/>
</dbReference>
<evidence type="ECO:0000313" key="17">
    <source>
        <dbReference type="Proteomes" id="UP000260844"/>
    </source>
</evidence>
<reference evidence="16 17" key="1">
    <citation type="submission" date="2018-08" db="EMBL/GenBank/DDBJ databases">
        <title>A genome reference for cultivated species of the human gut microbiota.</title>
        <authorList>
            <person name="Zou Y."/>
            <person name="Xue W."/>
            <person name="Luo G."/>
        </authorList>
    </citation>
    <scope>NUCLEOTIDE SEQUENCE [LARGE SCALE GENOMIC DNA]</scope>
    <source>
        <strain evidence="13 23">AF14-42</strain>
        <strain evidence="12 20">AF17-20</strain>
        <strain evidence="11 22">AF21-53</strain>
        <strain evidence="15 19">AM18-14LB</strain>
        <strain evidence="14 21">AM27-46</strain>
        <strain evidence="10 16">TF08-13</strain>
        <strain evidence="9 17">TM04-30</strain>
        <strain evidence="8 18">TM10-17</strain>
    </source>
</reference>
<dbReference type="PROSITE" id="PS01124">
    <property type="entry name" value="HTH_ARAC_FAMILY_2"/>
    <property type="match status" value="1"/>
</dbReference>
<dbReference type="GO" id="GO:0003700">
    <property type="term" value="F:DNA-binding transcription factor activity"/>
    <property type="evidence" value="ECO:0007669"/>
    <property type="project" value="InterPro"/>
</dbReference>
<keyword evidence="4" id="KW-1133">Transmembrane helix</keyword>
<evidence type="ECO:0000313" key="19">
    <source>
        <dbReference type="Proteomes" id="UP000283766"/>
    </source>
</evidence>
<dbReference type="EMBL" id="QSOF01000010">
    <property type="protein sequence ID" value="RGI76423.1"/>
    <property type="molecule type" value="Genomic_DNA"/>
</dbReference>
<name>A0A174EEI3_BACUN</name>
<evidence type="ECO:0000313" key="18">
    <source>
        <dbReference type="Proteomes" id="UP000263754"/>
    </source>
</evidence>
<reference evidence="7" key="3">
    <citation type="submission" date="2022-10" db="EMBL/GenBank/DDBJ databases">
        <title>Human gut microbiome strain richness.</title>
        <authorList>
            <person name="Chen-Liaw A."/>
        </authorList>
    </citation>
    <scope>NUCLEOTIDE SEQUENCE</scope>
    <source>
        <strain evidence="7">1001713st2_A4_1001713B170214_170313</strain>
    </source>
</reference>
<dbReference type="SUPFAM" id="SSF46689">
    <property type="entry name" value="Homeodomain-like"/>
    <property type="match status" value="1"/>
</dbReference>
<evidence type="ECO:0000313" key="15">
    <source>
        <dbReference type="EMBL" id="RHH30831.1"/>
    </source>
</evidence>
<protein>
    <submittedName>
        <fullName evidence="15">AraC family transcriptional regulator</fullName>
    </submittedName>
    <submittedName>
        <fullName evidence="7">Helix-turn-helix domain-containing protein</fullName>
    </submittedName>
</protein>
<evidence type="ECO:0000313" key="24">
    <source>
        <dbReference type="Proteomes" id="UP000433928"/>
    </source>
</evidence>
<dbReference type="Pfam" id="PF12833">
    <property type="entry name" value="HTH_18"/>
    <property type="match status" value="1"/>
</dbReference>
<keyword evidence="1" id="KW-0805">Transcription regulation</keyword>
<evidence type="ECO:0000313" key="22">
    <source>
        <dbReference type="Proteomes" id="UP000285283"/>
    </source>
</evidence>
<evidence type="ECO:0000313" key="16">
    <source>
        <dbReference type="Proteomes" id="UP000260795"/>
    </source>
</evidence>
<evidence type="ECO:0000313" key="9">
    <source>
        <dbReference type="EMBL" id="RGJ91701.1"/>
    </source>
</evidence>
<evidence type="ECO:0000256" key="4">
    <source>
        <dbReference type="SAM" id="Phobius"/>
    </source>
</evidence>
<reference evidence="6 24" key="2">
    <citation type="journal article" date="2019" name="Nat. Med.">
        <title>A library of human gut bacterial isolates paired with longitudinal multiomics data enables mechanistic microbiome research.</title>
        <authorList>
            <person name="Poyet M."/>
            <person name="Groussin M."/>
            <person name="Gibbons S.M."/>
            <person name="Avila-Pacheco J."/>
            <person name="Jiang X."/>
            <person name="Kearney S.M."/>
            <person name="Perrotta A.R."/>
            <person name="Berdy B."/>
            <person name="Zhao S."/>
            <person name="Lieberman T.D."/>
            <person name="Swanson P.K."/>
            <person name="Smith M."/>
            <person name="Roesemann S."/>
            <person name="Alexander J.E."/>
            <person name="Rich S.A."/>
            <person name="Livny J."/>
            <person name="Vlamakis H."/>
            <person name="Clish C."/>
            <person name="Bullock K."/>
            <person name="Deik A."/>
            <person name="Scott J."/>
            <person name="Pierce K.A."/>
            <person name="Xavier R.J."/>
            <person name="Alm E.J."/>
        </authorList>
    </citation>
    <scope>NUCLEOTIDE SEQUENCE [LARGE SCALE GENOMIC DNA]</scope>
    <source>
        <strain evidence="6 24">BIOML-A27</strain>
    </source>
</reference>
<dbReference type="EMBL" id="QSKL01000014">
    <property type="protein sequence ID" value="RHE58611.1"/>
    <property type="molecule type" value="Genomic_DNA"/>
</dbReference>
<dbReference type="InterPro" id="IPR018060">
    <property type="entry name" value="HTH_AraC"/>
</dbReference>
<organism evidence="15 19">
    <name type="scientific">Bacteroides uniformis</name>
    <dbReference type="NCBI Taxonomy" id="820"/>
    <lineage>
        <taxon>Bacteria</taxon>
        <taxon>Pseudomonadati</taxon>
        <taxon>Bacteroidota</taxon>
        <taxon>Bacteroidia</taxon>
        <taxon>Bacteroidales</taxon>
        <taxon>Bacteroidaceae</taxon>
        <taxon>Bacteroides</taxon>
    </lineage>
</organism>
<evidence type="ECO:0000313" key="20">
    <source>
        <dbReference type="Proteomes" id="UP000284022"/>
    </source>
</evidence>
<dbReference type="Proteomes" id="UP000284640">
    <property type="component" value="Unassembled WGS sequence"/>
</dbReference>
<dbReference type="PRINTS" id="PR00032">
    <property type="entry name" value="HTHARAC"/>
</dbReference>
<evidence type="ECO:0000313" key="8">
    <source>
        <dbReference type="EMBL" id="RGI76423.1"/>
    </source>
</evidence>
<dbReference type="InterPro" id="IPR020449">
    <property type="entry name" value="Tscrpt_reg_AraC-type_HTH"/>
</dbReference>
<dbReference type="PANTHER" id="PTHR43280:SF32">
    <property type="entry name" value="TRANSCRIPTIONAL REGULATORY PROTEIN"/>
    <property type="match status" value="1"/>
</dbReference>
<dbReference type="RefSeq" id="WP_005830672.1">
    <property type="nucleotide sequence ID" value="NZ_CAXSKL010000011.1"/>
</dbReference>
<dbReference type="InterPro" id="IPR009057">
    <property type="entry name" value="Homeodomain-like_sf"/>
</dbReference>
<evidence type="ECO:0000259" key="5">
    <source>
        <dbReference type="PROSITE" id="PS01124"/>
    </source>
</evidence>
<dbReference type="SMART" id="SM00342">
    <property type="entry name" value="HTH_ARAC"/>
    <property type="match status" value="1"/>
</dbReference>
<dbReference type="Proteomes" id="UP000260844">
    <property type="component" value="Unassembled WGS sequence"/>
</dbReference>
<evidence type="ECO:0000313" key="13">
    <source>
        <dbReference type="EMBL" id="RGV41502.1"/>
    </source>
</evidence>